<dbReference type="EMBL" id="BTGC01000003">
    <property type="protein sequence ID" value="GMM50598.1"/>
    <property type="molecule type" value="Genomic_DNA"/>
</dbReference>
<evidence type="ECO:0000313" key="11">
    <source>
        <dbReference type="Proteomes" id="UP001362899"/>
    </source>
</evidence>
<dbReference type="InterPro" id="IPR011650">
    <property type="entry name" value="Peptidase_M20_dimer"/>
</dbReference>
<dbReference type="Pfam" id="PF01546">
    <property type="entry name" value="Peptidase_M20"/>
    <property type="match status" value="1"/>
</dbReference>
<dbReference type="GO" id="GO:0000328">
    <property type="term" value="C:fungal-type vacuole lumen"/>
    <property type="evidence" value="ECO:0007669"/>
    <property type="project" value="TreeGrafter"/>
</dbReference>
<evidence type="ECO:0000256" key="6">
    <source>
        <dbReference type="PIRSR" id="PIRSR037217-1"/>
    </source>
</evidence>
<dbReference type="PANTHER" id="PTHR45962">
    <property type="entry name" value="N-FATTY-ACYL-AMINO ACID SYNTHASE/HYDROLASE PM20D1"/>
    <property type="match status" value="1"/>
</dbReference>
<evidence type="ECO:0000256" key="5">
    <source>
        <dbReference type="ARBA" id="ARBA00022833"/>
    </source>
</evidence>
<dbReference type="SUPFAM" id="SSF53187">
    <property type="entry name" value="Zn-dependent exopeptidases"/>
    <property type="match status" value="1"/>
</dbReference>
<comment type="caution">
    <text evidence="10">The sequence shown here is derived from an EMBL/GenBank/DDBJ whole genome shotgun (WGS) entry which is preliminary data.</text>
</comment>
<keyword evidence="5 7" id="KW-0862">Zinc</keyword>
<keyword evidence="8" id="KW-0472">Membrane</keyword>
<keyword evidence="8" id="KW-0812">Transmembrane</keyword>
<dbReference type="AlphaFoldDB" id="A0AAV5RGM9"/>
<feature type="binding site" evidence="7">
    <location>
        <position position="525"/>
    </location>
    <ligand>
        <name>Zn(2+)</name>
        <dbReference type="ChEBI" id="CHEBI:29105"/>
        <label>1</label>
    </ligand>
</feature>
<feature type="binding site" evidence="7">
    <location>
        <position position="185"/>
    </location>
    <ligand>
        <name>Zn(2+)</name>
        <dbReference type="ChEBI" id="CHEBI:29105"/>
        <label>2</label>
    </ligand>
</feature>
<dbReference type="GO" id="GO:0046872">
    <property type="term" value="F:metal ion binding"/>
    <property type="evidence" value="ECO:0007669"/>
    <property type="project" value="UniProtKB-KW"/>
</dbReference>
<feature type="binding site" evidence="7">
    <location>
        <position position="220"/>
    </location>
    <ligand>
        <name>Zn(2+)</name>
        <dbReference type="ChEBI" id="CHEBI:29105"/>
        <label>1</label>
    </ligand>
</feature>
<dbReference type="Proteomes" id="UP001362899">
    <property type="component" value="Unassembled WGS sequence"/>
</dbReference>
<evidence type="ECO:0000256" key="2">
    <source>
        <dbReference type="ARBA" id="ARBA00022670"/>
    </source>
</evidence>
<dbReference type="InterPro" id="IPR017141">
    <property type="entry name" value="Pept_M20_carboxypep"/>
</dbReference>
<comment type="similarity">
    <text evidence="1">Belongs to the peptidase M20A family.</text>
</comment>
<feature type="domain" description="Peptidase M20 dimerisation" evidence="9">
    <location>
        <begin position="266"/>
        <end position="421"/>
    </location>
</feature>
<name>A0AAV5RGM9_STABA</name>
<gene>
    <name evidence="10" type="ORF">DASB73_015560</name>
</gene>
<dbReference type="InterPro" id="IPR047177">
    <property type="entry name" value="Pept_M20A"/>
</dbReference>
<feature type="binding site" evidence="7">
    <location>
        <position position="150"/>
    </location>
    <ligand>
        <name>Zn(2+)</name>
        <dbReference type="ChEBI" id="CHEBI:29105"/>
        <label>2</label>
    </ligand>
</feature>
<keyword evidence="8" id="KW-1133">Transmembrane helix</keyword>
<sequence>MQLAEQLKRRSPMEIGIMATIFLGLLAFIYTLIPDSTQPLETNFCPQYKPLVPNYNLSYYNSNYFYTSEYSNKSLTQFQGAIKIPTVSYDDLPMDVTKDPRFKVFKTLHEYFEKTFPLTSQYVEFVNEYGLLYTIQGSNPSLKPVVLMSHQDVVPVAESSLDLWDYPPFEAHFDGEYIHGRGSSDTKNSLLAILEATETLLEQDYSPERTLILSFGFDEEISGYRGAGELGKTIHDRYGDDGIEVIIDEGSGVAPIAGARVVALTVAEKGYVDINVSLDTTGGHSSLPPDHTNIGIISEFVTLLEQNPFPPELNEGNPVLPYFQCLAEHAPKLNEQIRRTVLEIEKGSHKKDFIEYVSGIPLVKYLIRTSQAADVIQGGSKVNALPERTTVSVNHRINIGSSVADIVERFEKFATDLARKYDFGVVSFGETLIEPTAKGVFTIGAPRTLETAPLSPTSGEIWEKVAGTSLHVFNPETNPFIDNDTPVFVAPAVFPANTDTRHYWSNTRAIYRFNPVFQEDMIEYHTVNERLRWRSHLTSTAWFYDFILNTTL</sequence>
<evidence type="ECO:0000256" key="3">
    <source>
        <dbReference type="ARBA" id="ARBA00022723"/>
    </source>
</evidence>
<dbReference type="PANTHER" id="PTHR45962:SF1">
    <property type="entry name" value="N-FATTY-ACYL-AMINO ACID SYNTHASE_HYDROLASE PM20D1"/>
    <property type="match status" value="1"/>
</dbReference>
<keyword evidence="11" id="KW-1185">Reference proteome</keyword>
<feature type="binding site" evidence="7">
    <location>
        <position position="185"/>
    </location>
    <ligand>
        <name>Zn(2+)</name>
        <dbReference type="ChEBI" id="CHEBI:29105"/>
        <label>1</label>
    </ligand>
</feature>
<reference evidence="10 11" key="1">
    <citation type="journal article" date="2023" name="Elife">
        <title>Identification of key yeast species and microbe-microbe interactions impacting larval growth of Drosophila in the wild.</title>
        <authorList>
            <person name="Mure A."/>
            <person name="Sugiura Y."/>
            <person name="Maeda R."/>
            <person name="Honda K."/>
            <person name="Sakurai N."/>
            <person name="Takahashi Y."/>
            <person name="Watada M."/>
            <person name="Katoh T."/>
            <person name="Gotoh A."/>
            <person name="Gotoh Y."/>
            <person name="Taniguchi I."/>
            <person name="Nakamura K."/>
            <person name="Hayashi T."/>
            <person name="Katayama T."/>
            <person name="Uemura T."/>
            <person name="Hattori Y."/>
        </authorList>
    </citation>
    <scope>NUCLEOTIDE SEQUENCE [LARGE SCALE GENOMIC DNA]</scope>
    <source>
        <strain evidence="10 11">SB-73</strain>
    </source>
</reference>
<keyword evidence="3 7" id="KW-0479">Metal-binding</keyword>
<evidence type="ECO:0000256" key="7">
    <source>
        <dbReference type="PIRSR" id="PIRSR037217-2"/>
    </source>
</evidence>
<dbReference type="GO" id="GO:0004181">
    <property type="term" value="F:metallocarboxypeptidase activity"/>
    <property type="evidence" value="ECO:0007669"/>
    <property type="project" value="InterPro"/>
</dbReference>
<accession>A0AAV5RGM9</accession>
<evidence type="ECO:0000256" key="1">
    <source>
        <dbReference type="ARBA" id="ARBA00006247"/>
    </source>
</evidence>
<dbReference type="SUPFAM" id="SSF55031">
    <property type="entry name" value="Bacterial exopeptidase dimerisation domain"/>
    <property type="match status" value="1"/>
</dbReference>
<evidence type="ECO:0000259" key="9">
    <source>
        <dbReference type="Pfam" id="PF07687"/>
    </source>
</evidence>
<dbReference type="FunFam" id="3.40.630.10:FF:000027">
    <property type="entry name" value="N-fatty-acyl-amino acid synthase/hydrolase PM20D1"/>
    <property type="match status" value="1"/>
</dbReference>
<dbReference type="Gene3D" id="1.10.150.900">
    <property type="match status" value="1"/>
</dbReference>
<dbReference type="InterPro" id="IPR036264">
    <property type="entry name" value="Bact_exopeptidase_dim_dom"/>
</dbReference>
<evidence type="ECO:0000313" key="10">
    <source>
        <dbReference type="EMBL" id="GMM50598.1"/>
    </source>
</evidence>
<feature type="active site" evidence="6">
    <location>
        <position position="152"/>
    </location>
</feature>
<protein>
    <submittedName>
        <fullName evidence="10">Gly-Xaa carboxypeptidase</fullName>
    </submittedName>
</protein>
<dbReference type="PIRSF" id="PIRSF037217">
    <property type="entry name" value="Carboxypeptidase_S"/>
    <property type="match status" value="1"/>
</dbReference>
<dbReference type="PROSITE" id="PS00759">
    <property type="entry name" value="ARGE_DAPE_CPG2_2"/>
    <property type="match status" value="1"/>
</dbReference>
<proteinExistence type="inferred from homology"/>
<evidence type="ECO:0000256" key="4">
    <source>
        <dbReference type="ARBA" id="ARBA00022801"/>
    </source>
</evidence>
<dbReference type="InterPro" id="IPR001261">
    <property type="entry name" value="ArgE/DapE_CS"/>
</dbReference>
<dbReference type="Pfam" id="PF07687">
    <property type="entry name" value="M20_dimer"/>
    <property type="match status" value="1"/>
</dbReference>
<dbReference type="CDD" id="cd05674">
    <property type="entry name" value="M20_yscS"/>
    <property type="match status" value="1"/>
</dbReference>
<feature type="transmembrane region" description="Helical" evidence="8">
    <location>
        <begin position="12"/>
        <end position="33"/>
    </location>
</feature>
<dbReference type="InterPro" id="IPR002933">
    <property type="entry name" value="Peptidase_M20"/>
</dbReference>
<keyword evidence="2" id="KW-0645">Protease</keyword>
<evidence type="ECO:0000256" key="8">
    <source>
        <dbReference type="SAM" id="Phobius"/>
    </source>
</evidence>
<dbReference type="Gene3D" id="3.30.70.360">
    <property type="match status" value="1"/>
</dbReference>
<dbReference type="GO" id="GO:0051603">
    <property type="term" value="P:proteolysis involved in protein catabolic process"/>
    <property type="evidence" value="ECO:0007669"/>
    <property type="project" value="TreeGrafter"/>
</dbReference>
<keyword evidence="4" id="KW-0378">Hydrolase</keyword>
<organism evidence="10 11">
    <name type="scientific">Starmerella bacillaris</name>
    <name type="common">Yeast</name>
    <name type="synonym">Candida zemplinina</name>
    <dbReference type="NCBI Taxonomy" id="1247836"/>
    <lineage>
        <taxon>Eukaryota</taxon>
        <taxon>Fungi</taxon>
        <taxon>Dikarya</taxon>
        <taxon>Ascomycota</taxon>
        <taxon>Saccharomycotina</taxon>
        <taxon>Dipodascomycetes</taxon>
        <taxon>Dipodascales</taxon>
        <taxon>Trichomonascaceae</taxon>
        <taxon>Starmerella</taxon>
    </lineage>
</organism>
<feature type="active site" description="Proton acceptor" evidence="6">
    <location>
        <position position="219"/>
    </location>
</feature>
<keyword evidence="10" id="KW-0121">Carboxypeptidase</keyword>
<dbReference type="Gene3D" id="3.40.630.10">
    <property type="entry name" value="Zn peptidases"/>
    <property type="match status" value="1"/>
</dbReference>
<feature type="binding site" evidence="7">
    <location>
        <position position="248"/>
    </location>
    <ligand>
        <name>Zn(2+)</name>
        <dbReference type="ChEBI" id="CHEBI:29105"/>
        <label>2</label>
    </ligand>
</feature>